<dbReference type="Proteomes" id="UP000242188">
    <property type="component" value="Unassembled WGS sequence"/>
</dbReference>
<evidence type="ECO:0000313" key="2">
    <source>
        <dbReference type="EMBL" id="OWF39245.1"/>
    </source>
</evidence>
<keyword evidence="1" id="KW-0812">Transmembrane</keyword>
<evidence type="ECO:0000313" key="3">
    <source>
        <dbReference type="Proteomes" id="UP000242188"/>
    </source>
</evidence>
<accession>A0A210PRW8</accession>
<keyword evidence="1" id="KW-0472">Membrane</keyword>
<protein>
    <recommendedName>
        <fullName evidence="4">NADH dehydrogenase [ubiquinone] 1 alpha subcomplex subunit 1</fullName>
    </recommendedName>
</protein>
<dbReference type="EMBL" id="NEDP02005537">
    <property type="protein sequence ID" value="OWF39245.1"/>
    <property type="molecule type" value="Genomic_DNA"/>
</dbReference>
<proteinExistence type="predicted"/>
<dbReference type="AlphaFoldDB" id="A0A210PRW8"/>
<comment type="caution">
    <text evidence="2">The sequence shown here is derived from an EMBL/GenBank/DDBJ whole genome shotgun (WGS) entry which is preliminary data.</text>
</comment>
<evidence type="ECO:0000256" key="1">
    <source>
        <dbReference type="SAM" id="Phobius"/>
    </source>
</evidence>
<name>A0A210PRW8_MIZYE</name>
<keyword evidence="1" id="KW-1133">Transmembrane helix</keyword>
<keyword evidence="3" id="KW-1185">Reference proteome</keyword>
<organism evidence="2 3">
    <name type="scientific">Mizuhopecten yessoensis</name>
    <name type="common">Japanese scallop</name>
    <name type="synonym">Patinopecten yessoensis</name>
    <dbReference type="NCBI Taxonomy" id="6573"/>
    <lineage>
        <taxon>Eukaryota</taxon>
        <taxon>Metazoa</taxon>
        <taxon>Spiralia</taxon>
        <taxon>Lophotrochozoa</taxon>
        <taxon>Mollusca</taxon>
        <taxon>Bivalvia</taxon>
        <taxon>Autobranchia</taxon>
        <taxon>Pteriomorphia</taxon>
        <taxon>Pectinida</taxon>
        <taxon>Pectinoidea</taxon>
        <taxon>Pectinidae</taxon>
        <taxon>Mizuhopecten</taxon>
    </lineage>
</organism>
<evidence type="ECO:0008006" key="4">
    <source>
        <dbReference type="Google" id="ProtNLM"/>
    </source>
</evidence>
<feature type="transmembrane region" description="Helical" evidence="1">
    <location>
        <begin position="6"/>
        <end position="30"/>
    </location>
</feature>
<gene>
    <name evidence="2" type="ORF">KP79_PYT20294</name>
</gene>
<sequence>MWFEILPSGVIFTGLLLSSPIVPPIVAWIFRKDRKYTQRYFHADEVDYRMYVRDIYKFGSVYKPKGLEALDE</sequence>
<reference evidence="2 3" key="1">
    <citation type="journal article" date="2017" name="Nat. Ecol. Evol.">
        <title>Scallop genome provides insights into evolution of bilaterian karyotype and development.</title>
        <authorList>
            <person name="Wang S."/>
            <person name="Zhang J."/>
            <person name="Jiao W."/>
            <person name="Li J."/>
            <person name="Xun X."/>
            <person name="Sun Y."/>
            <person name="Guo X."/>
            <person name="Huan P."/>
            <person name="Dong B."/>
            <person name="Zhang L."/>
            <person name="Hu X."/>
            <person name="Sun X."/>
            <person name="Wang J."/>
            <person name="Zhao C."/>
            <person name="Wang Y."/>
            <person name="Wang D."/>
            <person name="Huang X."/>
            <person name="Wang R."/>
            <person name="Lv J."/>
            <person name="Li Y."/>
            <person name="Zhang Z."/>
            <person name="Liu B."/>
            <person name="Lu W."/>
            <person name="Hui Y."/>
            <person name="Liang J."/>
            <person name="Zhou Z."/>
            <person name="Hou R."/>
            <person name="Li X."/>
            <person name="Liu Y."/>
            <person name="Li H."/>
            <person name="Ning X."/>
            <person name="Lin Y."/>
            <person name="Zhao L."/>
            <person name="Xing Q."/>
            <person name="Dou J."/>
            <person name="Li Y."/>
            <person name="Mao J."/>
            <person name="Guo H."/>
            <person name="Dou H."/>
            <person name="Li T."/>
            <person name="Mu C."/>
            <person name="Jiang W."/>
            <person name="Fu Q."/>
            <person name="Fu X."/>
            <person name="Miao Y."/>
            <person name="Liu J."/>
            <person name="Yu Q."/>
            <person name="Li R."/>
            <person name="Liao H."/>
            <person name="Li X."/>
            <person name="Kong Y."/>
            <person name="Jiang Z."/>
            <person name="Chourrout D."/>
            <person name="Li R."/>
            <person name="Bao Z."/>
        </authorList>
    </citation>
    <scope>NUCLEOTIDE SEQUENCE [LARGE SCALE GENOMIC DNA]</scope>
    <source>
        <strain evidence="2 3">PY_sf001</strain>
    </source>
</reference>